<dbReference type="NCBIfam" id="TIGR03564">
    <property type="entry name" value="F420_MSMEG_4879"/>
    <property type="match status" value="1"/>
</dbReference>
<dbReference type="AlphaFoldDB" id="A0A2W2EUJ1"/>
<dbReference type="GO" id="GO:0016705">
    <property type="term" value="F:oxidoreductase activity, acting on paired donors, with incorporation or reduction of molecular oxygen"/>
    <property type="evidence" value="ECO:0007669"/>
    <property type="project" value="InterPro"/>
</dbReference>
<dbReference type="Gene3D" id="3.20.20.30">
    <property type="entry name" value="Luciferase-like domain"/>
    <property type="match status" value="1"/>
</dbReference>
<keyword evidence="1" id="KW-0560">Oxidoreductase</keyword>
<dbReference type="Proteomes" id="UP000249304">
    <property type="component" value="Unassembled WGS sequence"/>
</dbReference>
<dbReference type="InterPro" id="IPR036661">
    <property type="entry name" value="Luciferase-like_sf"/>
</dbReference>
<dbReference type="SUPFAM" id="SSF51679">
    <property type="entry name" value="Bacterial luciferase-like"/>
    <property type="match status" value="1"/>
</dbReference>
<dbReference type="RefSeq" id="WP_111180239.1">
    <property type="nucleotide sequence ID" value="NZ_POUD01000070.1"/>
</dbReference>
<evidence type="ECO:0000259" key="2">
    <source>
        <dbReference type="Pfam" id="PF00296"/>
    </source>
</evidence>
<evidence type="ECO:0000313" key="4">
    <source>
        <dbReference type="Proteomes" id="UP000249304"/>
    </source>
</evidence>
<reference evidence="3 4" key="1">
    <citation type="submission" date="2018-01" db="EMBL/GenBank/DDBJ databases">
        <title>Draft genome sequence of Nonomuraea sp. KC333.</title>
        <authorList>
            <person name="Sahin N."/>
            <person name="Saygin H."/>
            <person name="Ay H."/>
        </authorList>
    </citation>
    <scope>NUCLEOTIDE SEQUENCE [LARGE SCALE GENOMIC DNA]</scope>
    <source>
        <strain evidence="3 4">KC333</strain>
    </source>
</reference>
<keyword evidence="4" id="KW-1185">Reference proteome</keyword>
<dbReference type="PANTHER" id="PTHR43244">
    <property type="match status" value="1"/>
</dbReference>
<dbReference type="InterPro" id="IPR019910">
    <property type="entry name" value="Lucif-like_OxRdtase_MSMEG_4879"/>
</dbReference>
<dbReference type="InterPro" id="IPR011251">
    <property type="entry name" value="Luciferase-like_dom"/>
</dbReference>
<dbReference type="OrthoDB" id="7054907at2"/>
<gene>
    <name evidence="3" type="ORF">C1J01_18535</name>
</gene>
<evidence type="ECO:0000313" key="3">
    <source>
        <dbReference type="EMBL" id="PZG17230.1"/>
    </source>
</evidence>
<accession>A0A2W2EUJ1</accession>
<dbReference type="PANTHER" id="PTHR43244:SF1">
    <property type="entry name" value="5,10-METHYLENETETRAHYDROMETHANOPTERIN REDUCTASE"/>
    <property type="match status" value="1"/>
</dbReference>
<feature type="domain" description="Luciferase-like" evidence="2">
    <location>
        <begin position="8"/>
        <end position="249"/>
    </location>
</feature>
<dbReference type="InterPro" id="IPR050564">
    <property type="entry name" value="F420-G6PD/mer"/>
</dbReference>
<name>A0A2W2EUJ1_9ACTN</name>
<proteinExistence type="predicted"/>
<dbReference type="CDD" id="cd01097">
    <property type="entry name" value="Tetrahydromethanopterin_reductase"/>
    <property type="match status" value="1"/>
</dbReference>
<evidence type="ECO:0000256" key="1">
    <source>
        <dbReference type="ARBA" id="ARBA00023002"/>
    </source>
</evidence>
<dbReference type="EMBL" id="POUD01000070">
    <property type="protein sequence ID" value="PZG17230.1"/>
    <property type="molecule type" value="Genomic_DNA"/>
</dbReference>
<dbReference type="Pfam" id="PF00296">
    <property type="entry name" value="Bac_luciferase"/>
    <property type="match status" value="1"/>
</dbReference>
<sequence>MHIGLSSHGAMPITELLSRIEHAAANGFARFWLGEHGEWDPLTVFAALGDRAPGIDVATSVMGMYPRHPLALAAQALTTQAATGGRLTLGIGHGHAPLVENRYGLTWRPPVRHAREILDVLGPVLRGEQVDVRGEAVTAAGGVTVPGVAPPSLLLAANGPRMLALAGERADGALTMWATPRFTGDVVVPAVTGAAAGRPAPRITVGLLVSVTSDVDGTRARVDADFRQAAAMPTFRSLLDRQGSASPADTLVTGDETAVEKMVRQYADAGATELIVFPAGLPEDHDRTVTLLADLARAHRGRYDA</sequence>
<protein>
    <submittedName>
        <fullName evidence="3">LLM class F420-dependent oxidoreductase</fullName>
    </submittedName>
</protein>
<organism evidence="3 4">
    <name type="scientific">Nonomuraea aridisoli</name>
    <dbReference type="NCBI Taxonomy" id="2070368"/>
    <lineage>
        <taxon>Bacteria</taxon>
        <taxon>Bacillati</taxon>
        <taxon>Actinomycetota</taxon>
        <taxon>Actinomycetes</taxon>
        <taxon>Streptosporangiales</taxon>
        <taxon>Streptosporangiaceae</taxon>
        <taxon>Nonomuraea</taxon>
    </lineage>
</organism>
<comment type="caution">
    <text evidence="3">The sequence shown here is derived from an EMBL/GenBank/DDBJ whole genome shotgun (WGS) entry which is preliminary data.</text>
</comment>